<reference evidence="4" key="1">
    <citation type="submission" date="2015-07" db="EMBL/GenBank/DDBJ databases">
        <title>Genome sequencing project for genomic taxonomy and phylogenomics of Bacillus-like bacteria.</title>
        <authorList>
            <person name="Liu B."/>
            <person name="Wang J."/>
            <person name="Zhu Y."/>
            <person name="Liu G."/>
            <person name="Chen Q."/>
            <person name="Chen Z."/>
            <person name="Lan J."/>
            <person name="Che J."/>
            <person name="Ge C."/>
            <person name="Shi H."/>
            <person name="Pan Z."/>
            <person name="Liu X."/>
        </authorList>
    </citation>
    <scope>NUCLEOTIDE SEQUENCE [LARGE SCALE GENOMIC DNA]</scope>
    <source>
        <strain evidence="4">DSM 9887</strain>
    </source>
</reference>
<dbReference type="EMBL" id="LGIQ01000005">
    <property type="protein sequence ID" value="KNB73772.1"/>
    <property type="molecule type" value="Genomic_DNA"/>
</dbReference>
<dbReference type="PATRIC" id="fig|54915.3.peg.6933"/>
<dbReference type="Pfam" id="PF22479">
    <property type="entry name" value="Pam3_gp18"/>
    <property type="match status" value="1"/>
</dbReference>
<evidence type="ECO:0000313" key="3">
    <source>
        <dbReference type="EMBL" id="KNB73772.1"/>
    </source>
</evidence>
<dbReference type="AlphaFoldDB" id="A0A0K9YYQ5"/>
<feature type="domain" description="Cyanophage baseplate Pam3 plug gp18" evidence="1">
    <location>
        <begin position="1"/>
        <end position="101"/>
    </location>
</feature>
<evidence type="ECO:0000313" key="2">
    <source>
        <dbReference type="EMBL" id="GED69386.1"/>
    </source>
</evidence>
<dbReference type="RefSeq" id="WP_049737779.1">
    <property type="nucleotide sequence ID" value="NZ_BJON01000012.1"/>
</dbReference>
<reference evidence="2 5" key="3">
    <citation type="submission" date="2019-06" db="EMBL/GenBank/DDBJ databases">
        <title>Whole genome shotgun sequence of Brevibacillus reuszeri NBRC 15719.</title>
        <authorList>
            <person name="Hosoyama A."/>
            <person name="Uohara A."/>
            <person name="Ohji S."/>
            <person name="Ichikawa N."/>
        </authorList>
    </citation>
    <scope>NUCLEOTIDE SEQUENCE [LARGE SCALE GENOMIC DNA]</scope>
    <source>
        <strain evidence="2 5">NBRC 15719</strain>
    </source>
</reference>
<evidence type="ECO:0000313" key="5">
    <source>
        <dbReference type="Proteomes" id="UP000319578"/>
    </source>
</evidence>
<gene>
    <name evidence="3" type="ORF">ADS79_07500</name>
    <name evidence="2" type="ORF">BRE01_30880</name>
</gene>
<comment type="caution">
    <text evidence="3">The sequence shown here is derived from an EMBL/GenBank/DDBJ whole genome shotgun (WGS) entry which is preliminary data.</text>
</comment>
<name>A0A0K9YYQ5_9BACL</name>
<dbReference type="STRING" id="54915.ADS79_07500"/>
<keyword evidence="5" id="KW-1185">Reference proteome</keyword>
<dbReference type="Proteomes" id="UP000319578">
    <property type="component" value="Unassembled WGS sequence"/>
</dbReference>
<protein>
    <recommendedName>
        <fullName evidence="1">Cyanophage baseplate Pam3 plug gp18 domain-containing protein</fullName>
    </recommendedName>
</protein>
<dbReference type="OrthoDB" id="1697005at2"/>
<reference evidence="3" key="2">
    <citation type="submission" date="2015-07" db="EMBL/GenBank/DDBJ databases">
        <title>MeaNS - Measles Nucleotide Surveillance Program.</title>
        <authorList>
            <person name="Tran T."/>
            <person name="Druce J."/>
        </authorList>
    </citation>
    <scope>NUCLEOTIDE SEQUENCE</scope>
    <source>
        <strain evidence="3">DSM 9887</strain>
    </source>
</reference>
<organism evidence="3 4">
    <name type="scientific">Brevibacillus reuszeri</name>
    <dbReference type="NCBI Taxonomy" id="54915"/>
    <lineage>
        <taxon>Bacteria</taxon>
        <taxon>Bacillati</taxon>
        <taxon>Bacillota</taxon>
        <taxon>Bacilli</taxon>
        <taxon>Bacillales</taxon>
        <taxon>Paenibacillaceae</taxon>
        <taxon>Brevibacillus</taxon>
    </lineage>
</organism>
<accession>A0A0K9YYQ5</accession>
<evidence type="ECO:0000313" key="4">
    <source>
        <dbReference type="Proteomes" id="UP000036834"/>
    </source>
</evidence>
<sequence>MEFIEIEKDLIPYRFEIPLSDTVFTFEVHYNSEYDFFTVDLEREGTVLATGVKLVYGVPLFGDCMDGRFPKAELIPFDVSGSDQEVTWSSLGETVFLYVLEGEENGE</sequence>
<dbReference type="EMBL" id="BJON01000012">
    <property type="protein sequence ID" value="GED69386.1"/>
    <property type="molecule type" value="Genomic_DNA"/>
</dbReference>
<proteinExistence type="predicted"/>
<evidence type="ECO:0000259" key="1">
    <source>
        <dbReference type="Pfam" id="PF22479"/>
    </source>
</evidence>
<dbReference type="InterPro" id="IPR054252">
    <property type="entry name" value="Pam3_gp18"/>
</dbReference>
<dbReference type="Proteomes" id="UP000036834">
    <property type="component" value="Unassembled WGS sequence"/>
</dbReference>